<name>A0A9X2EHB9_9SPHN</name>
<dbReference type="EMBL" id="JAMSHT010000001">
    <property type="protein sequence ID" value="MCM8557542.1"/>
    <property type="molecule type" value="Genomic_DNA"/>
</dbReference>
<dbReference type="Proteomes" id="UP001155128">
    <property type="component" value="Unassembled WGS sequence"/>
</dbReference>
<reference evidence="1" key="1">
    <citation type="submission" date="2022-06" db="EMBL/GenBank/DDBJ databases">
        <title>Sphingomicrobium sedimins sp. nov., a marine bacterium isolated from tidal flat.</title>
        <authorList>
            <person name="Kim C.-H."/>
            <person name="Yoo Y."/>
            <person name="Kim J.-J."/>
        </authorList>
    </citation>
    <scope>NUCLEOTIDE SEQUENCE</scope>
    <source>
        <strain evidence="1">GRR-S6-50</strain>
    </source>
</reference>
<comment type="caution">
    <text evidence="1">The sequence shown here is derived from an EMBL/GenBank/DDBJ whole genome shotgun (WGS) entry which is preliminary data.</text>
</comment>
<dbReference type="RefSeq" id="WP_252113689.1">
    <property type="nucleotide sequence ID" value="NZ_JAMSHT010000001.1"/>
</dbReference>
<evidence type="ECO:0000313" key="2">
    <source>
        <dbReference type="Proteomes" id="UP001155128"/>
    </source>
</evidence>
<evidence type="ECO:0000313" key="1">
    <source>
        <dbReference type="EMBL" id="MCM8557542.1"/>
    </source>
</evidence>
<dbReference type="AlphaFoldDB" id="A0A9X2EHB9"/>
<organism evidence="1 2">
    <name type="scientific">Sphingomicrobium sediminis</name>
    <dbReference type="NCBI Taxonomy" id="2950949"/>
    <lineage>
        <taxon>Bacteria</taxon>
        <taxon>Pseudomonadati</taxon>
        <taxon>Pseudomonadota</taxon>
        <taxon>Alphaproteobacteria</taxon>
        <taxon>Sphingomonadales</taxon>
        <taxon>Sphingomonadaceae</taxon>
        <taxon>Sphingomicrobium</taxon>
    </lineage>
</organism>
<sequence>MNSHARLKPAPCRDEKRNMSTMFDDCDRRRLAGSLRLIYDNPNYGVPEDMQALLEELDKVAL</sequence>
<proteinExistence type="predicted"/>
<keyword evidence="2" id="KW-1185">Reference proteome</keyword>
<accession>A0A9X2EHB9</accession>
<protein>
    <submittedName>
        <fullName evidence="1">Uncharacterized protein</fullName>
    </submittedName>
</protein>
<gene>
    <name evidence="1" type="ORF">NDO55_06885</name>
</gene>